<feature type="region of interest" description="Disordered" evidence="2">
    <location>
        <begin position="30"/>
        <end position="79"/>
    </location>
</feature>
<dbReference type="AlphaFoldDB" id="A0A1G7XP70"/>
<evidence type="ECO:0000313" key="4">
    <source>
        <dbReference type="Proteomes" id="UP000198606"/>
    </source>
</evidence>
<evidence type="ECO:0000256" key="1">
    <source>
        <dbReference type="SAM" id="Coils"/>
    </source>
</evidence>
<reference evidence="3 4" key="1">
    <citation type="submission" date="2016-10" db="EMBL/GenBank/DDBJ databases">
        <authorList>
            <person name="de Groot N.N."/>
        </authorList>
    </citation>
    <scope>NUCLEOTIDE SEQUENCE [LARGE SCALE GENOMIC DNA]</scope>
    <source>
        <strain evidence="3 4">LMG 18387</strain>
    </source>
</reference>
<feature type="coiled-coil region" evidence="1">
    <location>
        <begin position="98"/>
        <end position="139"/>
    </location>
</feature>
<accession>A0A1G7XP70</accession>
<dbReference type="RefSeq" id="WP_084305441.1">
    <property type="nucleotide sequence ID" value="NZ_FNDG01000001.1"/>
</dbReference>
<organism evidence="3 4">
    <name type="scientific">Phytopseudomonas flavescens</name>
    <dbReference type="NCBI Taxonomy" id="29435"/>
    <lineage>
        <taxon>Bacteria</taxon>
        <taxon>Pseudomonadati</taxon>
        <taxon>Pseudomonadota</taxon>
        <taxon>Gammaproteobacteria</taxon>
        <taxon>Pseudomonadales</taxon>
        <taxon>Pseudomonadaceae</taxon>
        <taxon>Phytopseudomonas</taxon>
    </lineage>
</organism>
<protein>
    <submittedName>
        <fullName evidence="3">Uncharacterized protein</fullName>
    </submittedName>
</protein>
<evidence type="ECO:0000313" key="3">
    <source>
        <dbReference type="EMBL" id="SDG86004.1"/>
    </source>
</evidence>
<evidence type="ECO:0000256" key="2">
    <source>
        <dbReference type="SAM" id="MobiDB-lite"/>
    </source>
</evidence>
<dbReference type="Proteomes" id="UP000198606">
    <property type="component" value="Unassembled WGS sequence"/>
</dbReference>
<gene>
    <name evidence="3" type="ORF">SAMN05216588_101215</name>
</gene>
<dbReference type="EMBL" id="FNDG01000001">
    <property type="protein sequence ID" value="SDG86004.1"/>
    <property type="molecule type" value="Genomic_DNA"/>
</dbReference>
<name>A0A1G7XP70_9GAMM</name>
<keyword evidence="1" id="KW-0175">Coiled coil</keyword>
<dbReference type="STRING" id="29435.SAMN05216588_101215"/>
<sequence length="349" mass="36256">MKPDEFIQQHAPDGVLTAEQAAQLIELAEQGDTSAESLEEGSAPAVAPEAAAAPEAVAAADDVSKPNEPAAATQDEVDPANAVILAKDNKHTIPYDRLVEAREGRQAAEGKAQEALQKLQEAEKELNALREQAQQRADAGAAPTDADKNLAVAEAAIGAGIDPEIFGDFSPEEMAKGVQKLIATSVPTLIAQALQQQLAPLQQKQATTEHEAHLALIQAKHPDLDSILESAELQAWIDSQPSFARPGYQAVIGGGSTEQVIEFLDTYKAATGKAQAAAAPSAESVQEAAKKAIAAAKPQVPASLSDIPGGKVGPATGHEALATLGATDMAEALMDKSPEQIEAFLNRSV</sequence>
<feature type="compositionally biased region" description="Low complexity" evidence="2">
    <location>
        <begin position="43"/>
        <end position="60"/>
    </location>
</feature>
<proteinExistence type="predicted"/>